<feature type="transmembrane region" description="Helical" evidence="1">
    <location>
        <begin position="149"/>
        <end position="179"/>
    </location>
</feature>
<evidence type="ECO:0000313" key="2">
    <source>
        <dbReference type="EMBL" id="KAG5181290.1"/>
    </source>
</evidence>
<dbReference type="AlphaFoldDB" id="A0A835YTT4"/>
<dbReference type="EMBL" id="JAFCMP010000334">
    <property type="protein sequence ID" value="KAG5181290.1"/>
    <property type="molecule type" value="Genomic_DNA"/>
</dbReference>
<evidence type="ECO:0000313" key="3">
    <source>
        <dbReference type="Proteomes" id="UP000664859"/>
    </source>
</evidence>
<sequence length="212" mass="21384">MRLRIVAGRAACTLACQAVACRAFLAPAGSLASTPAALAAAHRPLSHPRHVTHALASSRPHGIGRCHIAERCYAAVGGARSRRARALRMVNGGWQPGGGGSTSLSPGARAAFTALSVIGALWVGKVVSQSIGSAIGSASATGTGASASAALFLLLPLFAAASLLIFTVAAQAAMLVFFVPVVATLALAPLLMVLPTGGLLLSLPTIMWLAYR</sequence>
<accession>A0A835YTT4</accession>
<keyword evidence="1" id="KW-0812">Transmembrane</keyword>
<dbReference type="Proteomes" id="UP000664859">
    <property type="component" value="Unassembled WGS sequence"/>
</dbReference>
<feature type="transmembrane region" description="Helical" evidence="1">
    <location>
        <begin position="185"/>
        <end position="211"/>
    </location>
</feature>
<keyword evidence="1" id="KW-1133">Transmembrane helix</keyword>
<gene>
    <name evidence="2" type="ORF">JKP88DRAFT_321659</name>
</gene>
<proteinExistence type="predicted"/>
<keyword evidence="3" id="KW-1185">Reference proteome</keyword>
<evidence type="ECO:0000256" key="1">
    <source>
        <dbReference type="SAM" id="Phobius"/>
    </source>
</evidence>
<comment type="caution">
    <text evidence="2">The sequence shown here is derived from an EMBL/GenBank/DDBJ whole genome shotgun (WGS) entry which is preliminary data.</text>
</comment>
<name>A0A835YTT4_9STRA</name>
<organism evidence="2 3">
    <name type="scientific">Tribonema minus</name>
    <dbReference type="NCBI Taxonomy" id="303371"/>
    <lineage>
        <taxon>Eukaryota</taxon>
        <taxon>Sar</taxon>
        <taxon>Stramenopiles</taxon>
        <taxon>Ochrophyta</taxon>
        <taxon>PX clade</taxon>
        <taxon>Xanthophyceae</taxon>
        <taxon>Tribonematales</taxon>
        <taxon>Tribonemataceae</taxon>
        <taxon>Tribonema</taxon>
    </lineage>
</organism>
<keyword evidence="1" id="KW-0472">Membrane</keyword>
<reference evidence="2" key="1">
    <citation type="submission" date="2021-02" db="EMBL/GenBank/DDBJ databases">
        <title>First Annotated Genome of the Yellow-green Alga Tribonema minus.</title>
        <authorList>
            <person name="Mahan K.M."/>
        </authorList>
    </citation>
    <scope>NUCLEOTIDE SEQUENCE</scope>
    <source>
        <strain evidence="2">UTEX B ZZ1240</strain>
    </source>
</reference>
<protein>
    <submittedName>
        <fullName evidence="2">Uncharacterized protein</fullName>
    </submittedName>
</protein>